<feature type="compositionally biased region" description="Polar residues" evidence="3">
    <location>
        <begin position="499"/>
        <end position="509"/>
    </location>
</feature>
<protein>
    <submittedName>
        <fullName evidence="6">Periplasmic FN3 protein</fullName>
    </submittedName>
</protein>
<evidence type="ECO:0000259" key="5">
    <source>
        <dbReference type="PROSITE" id="PS50853"/>
    </source>
</evidence>
<keyword evidence="2" id="KW-0119">Carbohydrate metabolism</keyword>
<keyword evidence="4" id="KW-0472">Membrane</keyword>
<dbReference type="KEGG" id="psai:C3B54_11251"/>
<keyword evidence="1" id="KW-0326">Glycosidase</keyword>
<feature type="compositionally biased region" description="Polar residues" evidence="3">
    <location>
        <begin position="516"/>
        <end position="525"/>
    </location>
</feature>
<name>A0A2L2BNK7_9MICO</name>
<organism evidence="6 7">
    <name type="scientific">Pontimonas salivibrio</name>
    <dbReference type="NCBI Taxonomy" id="1159327"/>
    <lineage>
        <taxon>Bacteria</taxon>
        <taxon>Bacillati</taxon>
        <taxon>Actinomycetota</taxon>
        <taxon>Actinomycetes</taxon>
        <taxon>Micrococcales</taxon>
        <taxon>Microbacteriaceae</taxon>
        <taxon>Pontimonas</taxon>
    </lineage>
</organism>
<dbReference type="InterPro" id="IPR013783">
    <property type="entry name" value="Ig-like_fold"/>
</dbReference>
<feature type="transmembrane region" description="Helical" evidence="4">
    <location>
        <begin position="983"/>
        <end position="1005"/>
    </location>
</feature>
<keyword evidence="1" id="KW-0378">Hydrolase</keyword>
<keyword evidence="7" id="KW-1185">Reference proteome</keyword>
<keyword evidence="2" id="KW-0624">Polysaccharide degradation</keyword>
<dbReference type="InterPro" id="IPR003961">
    <property type="entry name" value="FN3_dom"/>
</dbReference>
<dbReference type="Gene3D" id="2.60.40.10">
    <property type="entry name" value="Immunoglobulins"/>
    <property type="match status" value="1"/>
</dbReference>
<dbReference type="CDD" id="cd00063">
    <property type="entry name" value="FN3"/>
    <property type="match status" value="1"/>
</dbReference>
<gene>
    <name evidence="6" type="ORF">C3B54_11251</name>
</gene>
<dbReference type="SUPFAM" id="SSF49265">
    <property type="entry name" value="Fibronectin type III"/>
    <property type="match status" value="1"/>
</dbReference>
<proteinExistence type="predicted"/>
<dbReference type="RefSeq" id="WP_104912889.1">
    <property type="nucleotide sequence ID" value="NZ_CP026923.1"/>
</dbReference>
<feature type="region of interest" description="Disordered" evidence="3">
    <location>
        <begin position="639"/>
        <end position="663"/>
    </location>
</feature>
<evidence type="ECO:0000313" key="6">
    <source>
        <dbReference type="EMBL" id="AVG23251.1"/>
    </source>
</evidence>
<evidence type="ECO:0000256" key="3">
    <source>
        <dbReference type="SAM" id="MobiDB-lite"/>
    </source>
</evidence>
<sequence>MLYAWTRRPRLVAMMMAFVLATGFIVALGPAQPAWAGHFIGVEPKVDIVEYNAVSDIEEEGTGVFYAKVLVNSVWKSGGDTSPEKRKLPGEDFTSVTCDGSYVGGLSQSDVYYCPLPTSGTAGLHSFAWDGSARISTNFNVGQSSFSYEVGFYFDPANPDPEDSGWFGSPRFTSSLQTQIGGGQNFSQNLGGESPNTTKNTTLSYSFMEDSTEVVDKNGTPVSAENDDGGTGGEGLSWSASALGGQDLATVSSGGDLAISSAVSSHIAGVSNNSLAIKLRVEELDGDNGNAVVGFVTRDIGIEFITTDNTAPSISGFDANQEFRVVAGTDTATTFTISATDPDDDTVTVAVGGTFPDWATIGTATSSSSGGVSTTTRLVTLQPPSNAPNATINVEVTATDDGGPDGDVNLTASRSFKIIVVNAPTITETGDSQVAISWVNPTLEDGETLAGTKVQYSDDSGSNWSTFETLSGNGQASTITGLTNGTGYVFRTIPQIQSGGVTSDGTASSESEETTPRGSQSATWTLPPSQRTLLLSQSGLQIGSGLNAASASTAVSYSVSVAGDPNCALDGSNNLTFDAVGTCTLRASAAEQGAFLAATVDAELTIVLVRPVANNNNNGNNDDEETTAPVVASTPAVRAPARVDPPRPNANLTTTGPVLRGGVAPAPPRAPSALVGGRSVQTETSVTGGDQLNVRAGSVNLGVQVDQAQGRVVDGADGSRGLEVRKGSATTLRGSGLQPGSTVQIFLPLNGDDSKELAQIPVGQDGSFEGSAPFATRPQDAPLPIGPQTLQVVSLDEDGNQTVMEMTVNIAQPVPTPELNRVDGVIPTMAPGQSVATEAGVPVPVRVTAVRDQKLAVVEGDGWTMSVNVASPDGGVEPSEEGALLKLVRNETVEVSGGGFMPGTRSDVWLFSEPTLLGTVEIDSNGDFSGTLKVDPNLISAGEHTLQIQGVGDDGYVRSANLGVLVEDAQAAVIDTQEQSLAFLWWVIGLALLLAAAIGVGTWWYRRGRPVV</sequence>
<dbReference type="Proteomes" id="UP000243077">
    <property type="component" value="Chromosome"/>
</dbReference>
<dbReference type="EMBL" id="CP026923">
    <property type="protein sequence ID" value="AVG23251.1"/>
    <property type="molecule type" value="Genomic_DNA"/>
</dbReference>
<dbReference type="PROSITE" id="PS50853">
    <property type="entry name" value="FN3"/>
    <property type="match status" value="1"/>
</dbReference>
<feature type="domain" description="Fibronectin type-III" evidence="5">
    <location>
        <begin position="420"/>
        <end position="518"/>
    </location>
</feature>
<keyword evidence="4" id="KW-1133">Transmembrane helix</keyword>
<reference evidence="6 7" key="1">
    <citation type="submission" date="2018-02" db="EMBL/GenBank/DDBJ databases">
        <title>Complete genome of the streamlined marine actinobacterium Pontimonas salivibrio CL-TW6 adapted to coastal planktonic lifestype.</title>
        <authorList>
            <person name="Cho B.C."/>
            <person name="Hardies S.C."/>
            <person name="Jang G.I."/>
            <person name="Hwang C.Y."/>
        </authorList>
    </citation>
    <scope>NUCLEOTIDE SEQUENCE [LARGE SCALE GENOMIC DNA]</scope>
    <source>
        <strain evidence="6 7">CL-TW6</strain>
    </source>
</reference>
<evidence type="ECO:0000313" key="7">
    <source>
        <dbReference type="Proteomes" id="UP000243077"/>
    </source>
</evidence>
<dbReference type="AlphaFoldDB" id="A0A2L2BNK7"/>
<accession>A0A2L2BNK7</accession>
<dbReference type="GO" id="GO:0000272">
    <property type="term" value="P:polysaccharide catabolic process"/>
    <property type="evidence" value="ECO:0007669"/>
    <property type="project" value="UniProtKB-KW"/>
</dbReference>
<evidence type="ECO:0000256" key="1">
    <source>
        <dbReference type="ARBA" id="ARBA00023295"/>
    </source>
</evidence>
<dbReference type="GO" id="GO:0016798">
    <property type="term" value="F:hydrolase activity, acting on glycosyl bonds"/>
    <property type="evidence" value="ECO:0007669"/>
    <property type="project" value="UniProtKB-KW"/>
</dbReference>
<dbReference type="OrthoDB" id="6402258at2"/>
<keyword evidence="4" id="KW-0812">Transmembrane</keyword>
<evidence type="ECO:0000256" key="4">
    <source>
        <dbReference type="SAM" id="Phobius"/>
    </source>
</evidence>
<dbReference type="InterPro" id="IPR036116">
    <property type="entry name" value="FN3_sf"/>
</dbReference>
<evidence type="ECO:0000256" key="2">
    <source>
        <dbReference type="ARBA" id="ARBA00023326"/>
    </source>
</evidence>
<feature type="region of interest" description="Disordered" evidence="3">
    <location>
        <begin position="499"/>
        <end position="525"/>
    </location>
</feature>